<gene>
    <name evidence="2" type="ORF">GCM10009535_23930</name>
</gene>
<sequence length="81" mass="8698">MEDRSGTQPADGRPERNAAGKKTGAERSRKRRAPRLRRDGDGAPGDCLCAAWRRRQASEARASFQVADGRMTAEALAGSGL</sequence>
<organism evidence="2 3">
    <name type="scientific">Streptomyces thermocarboxydovorans</name>
    <dbReference type="NCBI Taxonomy" id="59298"/>
    <lineage>
        <taxon>Bacteria</taxon>
        <taxon>Bacillati</taxon>
        <taxon>Actinomycetota</taxon>
        <taxon>Actinomycetes</taxon>
        <taxon>Kitasatosporales</taxon>
        <taxon>Streptomycetaceae</taxon>
        <taxon>Streptomyces</taxon>
    </lineage>
</organism>
<reference evidence="2 3" key="1">
    <citation type="journal article" date="2019" name="Int. J. Syst. Evol. Microbiol.">
        <title>The Global Catalogue of Microorganisms (GCM) 10K type strain sequencing project: providing services to taxonomists for standard genome sequencing and annotation.</title>
        <authorList>
            <consortium name="The Broad Institute Genomics Platform"/>
            <consortium name="The Broad Institute Genome Sequencing Center for Infectious Disease"/>
            <person name="Wu L."/>
            <person name="Ma J."/>
        </authorList>
    </citation>
    <scope>NUCLEOTIDE SEQUENCE [LARGE SCALE GENOMIC DNA]</scope>
    <source>
        <strain evidence="2 3">JCM 10367</strain>
    </source>
</reference>
<evidence type="ECO:0000313" key="2">
    <source>
        <dbReference type="EMBL" id="GAA0645644.1"/>
    </source>
</evidence>
<proteinExistence type="predicted"/>
<dbReference type="EMBL" id="BAAAGU010000021">
    <property type="protein sequence ID" value="GAA0645644.1"/>
    <property type="molecule type" value="Genomic_DNA"/>
</dbReference>
<dbReference type="Proteomes" id="UP001500724">
    <property type="component" value="Unassembled WGS sequence"/>
</dbReference>
<feature type="compositionally biased region" description="Basic and acidic residues" evidence="1">
    <location>
        <begin position="12"/>
        <end position="27"/>
    </location>
</feature>
<name>A0ABN1HFW7_9ACTN</name>
<keyword evidence="3" id="KW-1185">Reference proteome</keyword>
<comment type="caution">
    <text evidence="2">The sequence shown here is derived from an EMBL/GenBank/DDBJ whole genome shotgun (WGS) entry which is preliminary data.</text>
</comment>
<evidence type="ECO:0000256" key="1">
    <source>
        <dbReference type="SAM" id="MobiDB-lite"/>
    </source>
</evidence>
<protein>
    <submittedName>
        <fullName evidence="2">Uncharacterized protein</fullName>
    </submittedName>
</protein>
<evidence type="ECO:0000313" key="3">
    <source>
        <dbReference type="Proteomes" id="UP001500724"/>
    </source>
</evidence>
<feature type="region of interest" description="Disordered" evidence="1">
    <location>
        <begin position="1"/>
        <end position="46"/>
    </location>
</feature>
<accession>A0ABN1HFW7</accession>